<gene>
    <name evidence="21" type="primary">LOC111597905</name>
</gene>
<dbReference type="InterPro" id="IPR048024">
    <property type="entry name" value="Fxna-like_M28_dom"/>
</dbReference>
<evidence type="ECO:0000256" key="10">
    <source>
        <dbReference type="ARBA" id="ARBA00022989"/>
    </source>
</evidence>
<dbReference type="InterPro" id="IPR053974">
    <property type="entry name" value="ERMP1_1-A_TM"/>
</dbReference>
<evidence type="ECO:0000313" key="21">
    <source>
        <dbReference type="RefSeq" id="XP_030081306.1"/>
    </source>
</evidence>
<dbReference type="Pfam" id="PF22249">
    <property type="entry name" value="ERMP1-TM"/>
    <property type="match status" value="1"/>
</dbReference>
<evidence type="ECO:0000259" key="17">
    <source>
        <dbReference type="Pfam" id="PF04389"/>
    </source>
</evidence>
<evidence type="ECO:0000313" key="20">
    <source>
        <dbReference type="Proteomes" id="UP000504633"/>
    </source>
</evidence>
<feature type="transmembrane region" description="Helical" evidence="16">
    <location>
        <begin position="621"/>
        <end position="640"/>
    </location>
</feature>
<name>A0A6J2SVW8_DROHY</name>
<evidence type="ECO:0000256" key="14">
    <source>
        <dbReference type="ARBA" id="ARBA00078796"/>
    </source>
</evidence>
<protein>
    <recommendedName>
        <fullName evidence="14">FXNA-like protease</fullName>
    </recommendedName>
</protein>
<evidence type="ECO:0000256" key="13">
    <source>
        <dbReference type="ARBA" id="ARBA00023180"/>
    </source>
</evidence>
<evidence type="ECO:0000256" key="1">
    <source>
        <dbReference type="ARBA" id="ARBA00001947"/>
    </source>
</evidence>
<dbReference type="GeneID" id="111597905"/>
<feature type="transmembrane region" description="Helical" evidence="16">
    <location>
        <begin position="524"/>
        <end position="542"/>
    </location>
</feature>
<evidence type="ECO:0000256" key="3">
    <source>
        <dbReference type="ARBA" id="ARBA00010918"/>
    </source>
</evidence>
<feature type="transmembrane region" description="Helical" evidence="16">
    <location>
        <begin position="593"/>
        <end position="614"/>
    </location>
</feature>
<evidence type="ECO:0000256" key="2">
    <source>
        <dbReference type="ARBA" id="ARBA00004477"/>
    </source>
</evidence>
<feature type="transmembrane region" description="Helical" evidence="16">
    <location>
        <begin position="426"/>
        <end position="447"/>
    </location>
</feature>
<keyword evidence="9" id="KW-0862">Zinc</keyword>
<keyword evidence="7" id="KW-0378">Hydrolase</keyword>
<dbReference type="SUPFAM" id="SSF53187">
    <property type="entry name" value="Zn-dependent exopeptidases"/>
    <property type="match status" value="1"/>
</dbReference>
<feature type="domain" description="Endoplasmic reticulum metallopeptidase 1-like C-terminal" evidence="18">
    <location>
        <begin position="654"/>
        <end position="872"/>
    </location>
</feature>
<keyword evidence="8" id="KW-0256">Endoplasmic reticulum</keyword>
<evidence type="ECO:0000256" key="6">
    <source>
        <dbReference type="ARBA" id="ARBA00022723"/>
    </source>
</evidence>
<keyword evidence="13" id="KW-0325">Glycoprotein</keyword>
<dbReference type="AlphaFoldDB" id="A0A6J2SVW8"/>
<dbReference type="Gene3D" id="3.40.630.10">
    <property type="entry name" value="Zn peptidases"/>
    <property type="match status" value="1"/>
</dbReference>
<feature type="transmembrane region" description="Helical" evidence="16">
    <location>
        <begin position="39"/>
        <end position="61"/>
    </location>
</feature>
<dbReference type="GO" id="GO:0006508">
    <property type="term" value="P:proteolysis"/>
    <property type="evidence" value="ECO:0007669"/>
    <property type="project" value="UniProtKB-KW"/>
</dbReference>
<keyword evidence="11" id="KW-0482">Metalloprotease</keyword>
<evidence type="ECO:0000259" key="18">
    <source>
        <dbReference type="Pfam" id="PF22248"/>
    </source>
</evidence>
<evidence type="ECO:0000256" key="15">
    <source>
        <dbReference type="SAM" id="Coils"/>
    </source>
</evidence>
<dbReference type="Pfam" id="PF22248">
    <property type="entry name" value="ERMP1_C"/>
    <property type="match status" value="1"/>
</dbReference>
<comment type="cofactor">
    <cofactor evidence="1">
        <name>Zn(2+)</name>
        <dbReference type="ChEBI" id="CHEBI:29105"/>
    </cofactor>
</comment>
<comment type="similarity">
    <text evidence="3">Belongs to the peptidase M28 family.</text>
</comment>
<keyword evidence="5 16" id="KW-0812">Transmembrane</keyword>
<dbReference type="InterPro" id="IPR053973">
    <property type="entry name" value="ERMP1-like_C"/>
</dbReference>
<evidence type="ECO:0000256" key="4">
    <source>
        <dbReference type="ARBA" id="ARBA00022670"/>
    </source>
</evidence>
<organism evidence="20 21">
    <name type="scientific">Drosophila hydei</name>
    <name type="common">Fruit fly</name>
    <dbReference type="NCBI Taxonomy" id="7224"/>
    <lineage>
        <taxon>Eukaryota</taxon>
        <taxon>Metazoa</taxon>
        <taxon>Ecdysozoa</taxon>
        <taxon>Arthropoda</taxon>
        <taxon>Hexapoda</taxon>
        <taxon>Insecta</taxon>
        <taxon>Pterygota</taxon>
        <taxon>Neoptera</taxon>
        <taxon>Endopterygota</taxon>
        <taxon>Diptera</taxon>
        <taxon>Brachycera</taxon>
        <taxon>Muscomorpha</taxon>
        <taxon>Ephydroidea</taxon>
        <taxon>Drosophilidae</taxon>
        <taxon>Drosophila</taxon>
    </lineage>
</organism>
<keyword evidence="15" id="KW-0175">Coiled coil</keyword>
<dbReference type="Proteomes" id="UP000504633">
    <property type="component" value="Unplaced"/>
</dbReference>
<evidence type="ECO:0000256" key="11">
    <source>
        <dbReference type="ARBA" id="ARBA00023049"/>
    </source>
</evidence>
<feature type="transmembrane region" description="Helical" evidence="16">
    <location>
        <begin position="459"/>
        <end position="481"/>
    </location>
</feature>
<evidence type="ECO:0000256" key="7">
    <source>
        <dbReference type="ARBA" id="ARBA00022801"/>
    </source>
</evidence>
<feature type="domain" description="Endoplasmic reticulum metallopeptidase 1/1-A TM" evidence="19">
    <location>
        <begin position="424"/>
        <end position="637"/>
    </location>
</feature>
<dbReference type="KEGG" id="dhe:111597905"/>
<evidence type="ECO:0000256" key="9">
    <source>
        <dbReference type="ARBA" id="ARBA00022833"/>
    </source>
</evidence>
<dbReference type="OrthoDB" id="76293at2759"/>
<feature type="transmembrane region" description="Helical" evidence="16">
    <location>
        <begin position="562"/>
        <end position="581"/>
    </location>
</feature>
<dbReference type="Pfam" id="PF04389">
    <property type="entry name" value="Peptidase_M28"/>
    <property type="match status" value="1"/>
</dbReference>
<evidence type="ECO:0000259" key="19">
    <source>
        <dbReference type="Pfam" id="PF22249"/>
    </source>
</evidence>
<keyword evidence="20" id="KW-1185">Reference proteome</keyword>
<dbReference type="InterPro" id="IPR007484">
    <property type="entry name" value="Peptidase_M28"/>
</dbReference>
<dbReference type="GO" id="GO:0008235">
    <property type="term" value="F:metalloexopeptidase activity"/>
    <property type="evidence" value="ECO:0007669"/>
    <property type="project" value="InterPro"/>
</dbReference>
<feature type="domain" description="Peptidase M28" evidence="17">
    <location>
        <begin position="153"/>
        <end position="347"/>
    </location>
</feature>
<feature type="transmembrane region" description="Helical" evidence="16">
    <location>
        <begin position="386"/>
        <end position="405"/>
    </location>
</feature>
<dbReference type="FunFam" id="3.40.630.10:FF:000008">
    <property type="entry name" value="Endoplasmic reticulum metallopeptidase 1"/>
    <property type="match status" value="1"/>
</dbReference>
<sequence length="874" mass="98433">MLRAIRRRIDSCQNKIADEPDEAADTVTKNDVGPKIPWYFANGFLLFWALLFFAIVIPFFYRLPTALTDEDASRNEFIAERAYKNLYTLSNIGTKLTGSKENEIEAVNFILNELKKIEENLQEDLFEMETDVSQAAGSFPYSTMLNVYQGVQNIAVKLTPKNSTSQTYLLVNSHFDSKPFTPSAGDAGFMIVTMLEVLRVIATTKQQFEHPIVFLFNGAEEGMMQASHGFVTQHKWAPFCKAVVNLDAGGSGGREILFQSGPNNPWLVNYYKKYVKHPFATTMAEEIFQSGIIPSDTDFRQFNKYGNIPGLDLAQCINGYVYHTKYDLIDVIPRGSLQNTGDNVLSLVRGLANATELNNKADNTGHAVFFDFLGLYFIHYSDTTGIWLNLCVAIATLILIFVSIWRMSKVSYESISSVTRWFSLILLVQLLSFVFGLAFPAIVAWFMDSVGQSLTYFSSPMLIVGLYVCPSLIGLALPITIHYNIQRNDKISLAYHLQLALHSHAAILALLVIFLTAFGIRSTYIFVIPLIFYSLSLVLNLLTTLHDRGYAWMGILKAGQLIPFICSSYTFYIFIVVLTPMGGRSGSASNRDVLISLLTAIGTILSFGFLLPLINNFRRPSFIILTLLGVTVLTMFLASFTQIGFPYRPKTNGHRVAYLQVRNMFYEYDGTLGRDESGYLFSFQDRREEKPLLGTKVNLTGLVSIKSRCKAEMMCGMPLYDYRFTKSRLQSKWLPRSEPIVPPGISTLDMLNKTVLNATNVRFEFNLTGPSHMSLFIQPYENVKISNWSFLPSYLDTPLPYHIYLTYGIDSSPYNFFVEAESLHGDLGFPLFQLGVSAHFIGNEGDAQSVKFASSFPSYSILAEWPAIYKHYVF</sequence>
<proteinExistence type="inferred from homology"/>
<comment type="subcellular location">
    <subcellularLocation>
        <location evidence="2">Endoplasmic reticulum membrane</location>
        <topology evidence="2">Multi-pass membrane protein</topology>
    </subcellularLocation>
</comment>
<dbReference type="GO" id="GO:0046872">
    <property type="term" value="F:metal ion binding"/>
    <property type="evidence" value="ECO:0007669"/>
    <property type="project" value="UniProtKB-KW"/>
</dbReference>
<evidence type="ECO:0000256" key="12">
    <source>
        <dbReference type="ARBA" id="ARBA00023136"/>
    </source>
</evidence>
<feature type="transmembrane region" description="Helical" evidence="16">
    <location>
        <begin position="493"/>
        <end position="518"/>
    </location>
</feature>
<dbReference type="CDD" id="cd03875">
    <property type="entry name" value="M28_Fxna_like"/>
    <property type="match status" value="1"/>
</dbReference>
<keyword evidence="12 16" id="KW-0472">Membrane</keyword>
<dbReference type="RefSeq" id="XP_030081306.1">
    <property type="nucleotide sequence ID" value="XM_030225446.1"/>
</dbReference>
<keyword evidence="4" id="KW-0645">Protease</keyword>
<accession>A0A6J2SVW8</accession>
<feature type="coiled-coil region" evidence="15">
    <location>
        <begin position="100"/>
        <end position="131"/>
    </location>
</feature>
<reference evidence="21" key="1">
    <citation type="submission" date="2025-08" db="UniProtKB">
        <authorList>
            <consortium name="RefSeq"/>
        </authorList>
    </citation>
    <scope>IDENTIFICATION</scope>
    <source>
        <strain evidence="21">15085-1641.00</strain>
        <tissue evidence="21">Whole body</tissue>
    </source>
</reference>
<dbReference type="GO" id="GO:0005789">
    <property type="term" value="C:endoplasmic reticulum membrane"/>
    <property type="evidence" value="ECO:0007669"/>
    <property type="project" value="UniProtKB-SubCell"/>
</dbReference>
<evidence type="ECO:0000256" key="5">
    <source>
        <dbReference type="ARBA" id="ARBA00022692"/>
    </source>
</evidence>
<evidence type="ECO:0000256" key="8">
    <source>
        <dbReference type="ARBA" id="ARBA00022824"/>
    </source>
</evidence>
<dbReference type="PANTHER" id="PTHR12147">
    <property type="entry name" value="METALLOPEPTIDASE M28 FAMILY MEMBER"/>
    <property type="match status" value="1"/>
</dbReference>
<keyword evidence="6" id="KW-0479">Metal-binding</keyword>
<keyword evidence="10 16" id="KW-1133">Transmembrane helix</keyword>
<dbReference type="InterPro" id="IPR045175">
    <property type="entry name" value="M28_fam"/>
</dbReference>
<dbReference type="PANTHER" id="PTHR12147:SF22">
    <property type="entry name" value="ENDOPLASMIC RETICULUM METALLOPEPTIDASE 1"/>
    <property type="match status" value="1"/>
</dbReference>
<evidence type="ECO:0000256" key="16">
    <source>
        <dbReference type="SAM" id="Phobius"/>
    </source>
</evidence>